<gene>
    <name evidence="2" type="ORF">Anapl_07962</name>
</gene>
<organism evidence="2 3">
    <name type="scientific">Anas platyrhynchos</name>
    <name type="common">Mallard</name>
    <name type="synonym">Anas boschas</name>
    <dbReference type="NCBI Taxonomy" id="8839"/>
    <lineage>
        <taxon>Eukaryota</taxon>
        <taxon>Metazoa</taxon>
        <taxon>Chordata</taxon>
        <taxon>Craniata</taxon>
        <taxon>Vertebrata</taxon>
        <taxon>Euteleostomi</taxon>
        <taxon>Archelosauria</taxon>
        <taxon>Archosauria</taxon>
        <taxon>Dinosauria</taxon>
        <taxon>Saurischia</taxon>
        <taxon>Theropoda</taxon>
        <taxon>Coelurosauria</taxon>
        <taxon>Aves</taxon>
        <taxon>Neognathae</taxon>
        <taxon>Galloanserae</taxon>
        <taxon>Anseriformes</taxon>
        <taxon>Anatidae</taxon>
        <taxon>Anatinae</taxon>
        <taxon>Anas</taxon>
    </lineage>
</organism>
<evidence type="ECO:0000313" key="3">
    <source>
        <dbReference type="Proteomes" id="UP000296049"/>
    </source>
</evidence>
<sequence length="345" mass="38021">MHQKRCVVWHAWVLYASSCCVRLVKGREACSRDWVPEWEEEIEERRGMQTEGKVHSLQDLAGIVVVGTSLEVQEIQTAASIAAYGNTNNSFISWASEKELGTSEPSFAKAFTAQGRGFARTEALRRYGLRGWEKKAGKGARIQLGREEVEGAGWKRLWEVLEEQDFGAVLNFDVHVVTIRISYRCFSLAVLSECGNLGKLPLYTVLLSECGNLGKLPLYGNGSSSRAGTEKAFADCTCSVPDLWLLGRDAGQKRPVDGDFPRVNRPDSSQRVTVQISQLEQEKAWPQTLTVQAGKWALAARNPGARETCPFGYQDGQPCHCPGCKTAFGHCSLVLLAGSMGKRDC</sequence>
<keyword evidence="3" id="KW-1185">Reference proteome</keyword>
<protein>
    <submittedName>
        <fullName evidence="2">Uncharacterized protein</fullName>
    </submittedName>
</protein>
<evidence type="ECO:0000313" key="2">
    <source>
        <dbReference type="EMBL" id="EOA99471.1"/>
    </source>
</evidence>
<feature type="chain" id="PRO_5004353688" evidence="1">
    <location>
        <begin position="27"/>
        <end position="345"/>
    </location>
</feature>
<accession>R0JQQ5</accession>
<dbReference type="Proteomes" id="UP000296049">
    <property type="component" value="Unassembled WGS sequence"/>
</dbReference>
<dbReference type="EMBL" id="KB743319">
    <property type="protein sequence ID" value="EOA99471.1"/>
    <property type="molecule type" value="Genomic_DNA"/>
</dbReference>
<reference evidence="3" key="1">
    <citation type="journal article" date="2013" name="Nat. Genet.">
        <title>The duck genome and transcriptome provide insight into an avian influenza virus reservoir species.</title>
        <authorList>
            <person name="Huang Y."/>
            <person name="Li Y."/>
            <person name="Burt D.W."/>
            <person name="Chen H."/>
            <person name="Zhang Y."/>
            <person name="Qian W."/>
            <person name="Kim H."/>
            <person name="Gan S."/>
            <person name="Zhao Y."/>
            <person name="Li J."/>
            <person name="Yi K."/>
            <person name="Feng H."/>
            <person name="Zhu P."/>
            <person name="Li B."/>
            <person name="Liu Q."/>
            <person name="Fairley S."/>
            <person name="Magor K.E."/>
            <person name="Du Z."/>
            <person name="Hu X."/>
            <person name="Goodman L."/>
            <person name="Tafer H."/>
            <person name="Vignal A."/>
            <person name="Lee T."/>
            <person name="Kim K.W."/>
            <person name="Sheng Z."/>
            <person name="An Y."/>
            <person name="Searle S."/>
            <person name="Herrero J."/>
            <person name="Groenen M.A."/>
            <person name="Crooijmans R.P."/>
            <person name="Faraut T."/>
            <person name="Cai Q."/>
            <person name="Webster R.G."/>
            <person name="Aldridge J.R."/>
            <person name="Warren W.C."/>
            <person name="Bartschat S."/>
            <person name="Kehr S."/>
            <person name="Marz M."/>
            <person name="Stadler P.F."/>
            <person name="Smith J."/>
            <person name="Kraus R.H."/>
            <person name="Zhao Y."/>
            <person name="Ren L."/>
            <person name="Fei J."/>
            <person name="Morisson M."/>
            <person name="Kaiser P."/>
            <person name="Griffin D.K."/>
            <person name="Rao M."/>
            <person name="Pitel F."/>
            <person name="Wang J."/>
            <person name="Li N."/>
        </authorList>
    </citation>
    <scope>NUCLEOTIDE SEQUENCE [LARGE SCALE GENOMIC DNA]</scope>
</reference>
<dbReference type="AlphaFoldDB" id="R0JQQ5"/>
<keyword evidence="1" id="KW-0732">Signal</keyword>
<evidence type="ECO:0000256" key="1">
    <source>
        <dbReference type="SAM" id="SignalP"/>
    </source>
</evidence>
<feature type="signal peptide" evidence="1">
    <location>
        <begin position="1"/>
        <end position="26"/>
    </location>
</feature>
<proteinExistence type="predicted"/>
<name>R0JQQ5_ANAPL</name>